<dbReference type="Gene3D" id="1.10.630.10">
    <property type="entry name" value="Cytochrome P450"/>
    <property type="match status" value="1"/>
</dbReference>
<evidence type="ECO:0000313" key="9">
    <source>
        <dbReference type="EMBL" id="ROV88398.1"/>
    </source>
</evidence>
<dbReference type="CDD" id="cd11040">
    <property type="entry name" value="CYP7_CYP8-like"/>
    <property type="match status" value="1"/>
</dbReference>
<evidence type="ECO:0000256" key="8">
    <source>
        <dbReference type="SAM" id="Phobius"/>
    </source>
</evidence>
<evidence type="ECO:0000256" key="3">
    <source>
        <dbReference type="ARBA" id="ARBA00022617"/>
    </source>
</evidence>
<dbReference type="InParanoid" id="A0A423VBX7"/>
<comment type="caution">
    <text evidence="9">The sequence shown here is derived from an EMBL/GenBank/DDBJ whole genome shotgun (WGS) entry which is preliminary data.</text>
</comment>
<keyword evidence="8" id="KW-0472">Membrane</keyword>
<dbReference type="Pfam" id="PF00067">
    <property type="entry name" value="p450"/>
    <property type="match status" value="2"/>
</dbReference>
<dbReference type="PRINTS" id="PR00465">
    <property type="entry name" value="EP450IV"/>
</dbReference>
<comment type="cofactor">
    <cofactor evidence="1 7">
        <name>heme</name>
        <dbReference type="ChEBI" id="CHEBI:30413"/>
    </cofactor>
</comment>
<dbReference type="InterPro" id="IPR036396">
    <property type="entry name" value="Cyt_P450_sf"/>
</dbReference>
<dbReference type="GO" id="GO:0020037">
    <property type="term" value="F:heme binding"/>
    <property type="evidence" value="ECO:0007669"/>
    <property type="project" value="InterPro"/>
</dbReference>
<keyword evidence="5 7" id="KW-0408">Iron</keyword>
<protein>
    <recommendedName>
        <fullName evidence="11">Cytochrome P450</fullName>
    </recommendedName>
</protein>
<keyword evidence="6" id="KW-0560">Oxidoreductase</keyword>
<dbReference type="PANTHER" id="PTHR24304">
    <property type="entry name" value="CYTOCHROME P450 FAMILY 7"/>
    <property type="match status" value="1"/>
</dbReference>
<evidence type="ECO:0000256" key="2">
    <source>
        <dbReference type="ARBA" id="ARBA00010617"/>
    </source>
</evidence>
<feature type="binding site" description="axial binding residue" evidence="7">
    <location>
        <position position="509"/>
    </location>
    <ligand>
        <name>heme</name>
        <dbReference type="ChEBI" id="CHEBI:30413"/>
    </ligand>
    <ligandPart>
        <name>Fe</name>
        <dbReference type="ChEBI" id="CHEBI:18248"/>
    </ligandPart>
</feature>
<evidence type="ECO:0000256" key="7">
    <source>
        <dbReference type="PIRSR" id="PIRSR602403-1"/>
    </source>
</evidence>
<evidence type="ECO:0000256" key="6">
    <source>
        <dbReference type="ARBA" id="ARBA00023033"/>
    </source>
</evidence>
<sequence>MAVLESIMGAWPQVLQYRATNTFIVAILFPFLLTWLFTSLQSLRAVAAARQAAPGSKRPPTLPTIVPFIGHVLRFSLDGHKFLFGAVRHFGRGVPVRVNLATFSSYIVSGQETVSAFLKDPAKGLSQTSRSLNIMTNAFGCPAHLVHLFKAREDQDLEHQIHSALQGMLTGARLETLAGRYQEAVVHQVLDGDAKIGDDWTTLPDLCTFVENNIFEAATRAVFGPYLVELNPTISVDFWNFNRHVKSMFMGVPRWLNPASVASRDTMTDHVKRWQRHAQENCRIDEIPDDVEWEPYYGSKSTRIRQQLLTKRGILDESARAAENLAFMWATNANSVPAACWFLLETLHDPALKKRVMSQLESANIVDESEKRQFKYDIVKLTSNPLLQSVFAEVLRLRVAVLVVRQPTQDHYSLGGWHIKKGETVCLSTRNELLDSDFWNAGTLADPHPLGNFWADRFLVYPNDPSSGPLKEPKRRTGNKDSLVGEEPSFSLDGCTWNWIPFGGGRNLCPGRHFAKREIMLTAAIFLKAYDIELLTDTLPDPDESVFGFGTMPPNAKVPCRIRRRQTLNC</sequence>
<keyword evidence="6" id="KW-0503">Monooxygenase</keyword>
<dbReference type="AlphaFoldDB" id="A0A423VBX7"/>
<evidence type="ECO:0000313" key="10">
    <source>
        <dbReference type="Proteomes" id="UP000285146"/>
    </source>
</evidence>
<keyword evidence="8" id="KW-1133">Transmembrane helix</keyword>
<dbReference type="PANTHER" id="PTHR24304:SF2">
    <property type="entry name" value="24-HYDROXYCHOLESTEROL 7-ALPHA-HYDROXYLASE"/>
    <property type="match status" value="1"/>
</dbReference>
<evidence type="ECO:0000256" key="4">
    <source>
        <dbReference type="ARBA" id="ARBA00022723"/>
    </source>
</evidence>
<keyword evidence="3 7" id="KW-0349">Heme</keyword>
<dbReference type="SUPFAM" id="SSF48264">
    <property type="entry name" value="Cytochrome P450"/>
    <property type="match status" value="1"/>
</dbReference>
<accession>A0A423VBX7</accession>
<dbReference type="InterPro" id="IPR001128">
    <property type="entry name" value="Cyt_P450"/>
</dbReference>
<dbReference type="InterPro" id="IPR050529">
    <property type="entry name" value="CYP450_sterol_14alpha_dmase"/>
</dbReference>
<dbReference type="Proteomes" id="UP000285146">
    <property type="component" value="Unassembled WGS sequence"/>
</dbReference>
<gene>
    <name evidence="9" type="ORF">VPNG_10290</name>
</gene>
<dbReference type="GO" id="GO:0008395">
    <property type="term" value="F:steroid hydroxylase activity"/>
    <property type="evidence" value="ECO:0007669"/>
    <property type="project" value="TreeGrafter"/>
</dbReference>
<proteinExistence type="inferred from homology"/>
<keyword evidence="10" id="KW-1185">Reference proteome</keyword>
<dbReference type="EMBL" id="LKEB01000119">
    <property type="protein sequence ID" value="ROV88398.1"/>
    <property type="molecule type" value="Genomic_DNA"/>
</dbReference>
<keyword evidence="8" id="KW-0812">Transmembrane</keyword>
<evidence type="ECO:0008006" key="11">
    <source>
        <dbReference type="Google" id="ProtNLM"/>
    </source>
</evidence>
<reference evidence="9 10" key="1">
    <citation type="submission" date="2015-09" db="EMBL/GenBank/DDBJ databases">
        <title>Host preference determinants of Valsa canker pathogens revealed by comparative genomics.</title>
        <authorList>
            <person name="Yin Z."/>
            <person name="Huang L."/>
        </authorList>
    </citation>
    <scope>NUCLEOTIDE SEQUENCE [LARGE SCALE GENOMIC DNA]</scope>
    <source>
        <strain evidence="9 10">SXYLt</strain>
    </source>
</reference>
<dbReference type="OrthoDB" id="3366823at2759"/>
<dbReference type="STRING" id="1230097.A0A423VBX7"/>
<comment type="similarity">
    <text evidence="2">Belongs to the cytochrome P450 family.</text>
</comment>
<evidence type="ECO:0000256" key="5">
    <source>
        <dbReference type="ARBA" id="ARBA00023004"/>
    </source>
</evidence>
<dbReference type="GO" id="GO:0005506">
    <property type="term" value="F:iron ion binding"/>
    <property type="evidence" value="ECO:0007669"/>
    <property type="project" value="InterPro"/>
</dbReference>
<dbReference type="GO" id="GO:0016705">
    <property type="term" value="F:oxidoreductase activity, acting on paired donors, with incorporation or reduction of molecular oxygen"/>
    <property type="evidence" value="ECO:0007669"/>
    <property type="project" value="InterPro"/>
</dbReference>
<organism evidence="9 10">
    <name type="scientific">Cytospora leucostoma</name>
    <dbReference type="NCBI Taxonomy" id="1230097"/>
    <lineage>
        <taxon>Eukaryota</taxon>
        <taxon>Fungi</taxon>
        <taxon>Dikarya</taxon>
        <taxon>Ascomycota</taxon>
        <taxon>Pezizomycotina</taxon>
        <taxon>Sordariomycetes</taxon>
        <taxon>Sordariomycetidae</taxon>
        <taxon>Diaporthales</taxon>
        <taxon>Cytosporaceae</taxon>
        <taxon>Cytospora</taxon>
    </lineage>
</organism>
<name>A0A423VBX7_9PEZI</name>
<dbReference type="InterPro" id="IPR002403">
    <property type="entry name" value="Cyt_P450_E_grp-IV"/>
</dbReference>
<keyword evidence="4 7" id="KW-0479">Metal-binding</keyword>
<evidence type="ECO:0000256" key="1">
    <source>
        <dbReference type="ARBA" id="ARBA00001971"/>
    </source>
</evidence>
<feature type="transmembrane region" description="Helical" evidence="8">
    <location>
        <begin position="20"/>
        <end position="40"/>
    </location>
</feature>